<dbReference type="EMBL" id="CP061839">
    <property type="protein sequence ID" value="QOW60272.1"/>
    <property type="molecule type" value="Genomic_DNA"/>
</dbReference>
<gene>
    <name evidence="1" type="ORF">IFE08_10630</name>
</gene>
<accession>A0A7S6WP97</accession>
<proteinExistence type="predicted"/>
<dbReference type="GeneID" id="301090959"/>
<name>A0A7S6WP97_9SPIR</name>
<evidence type="ECO:0000313" key="1">
    <source>
        <dbReference type="EMBL" id="QOW60272.1"/>
    </source>
</evidence>
<dbReference type="Proteomes" id="UP000593915">
    <property type="component" value="Chromosome"/>
</dbReference>
<protein>
    <submittedName>
        <fullName evidence="1">Late competence development ComFB family protein</fullName>
    </submittedName>
</protein>
<reference evidence="1 2" key="1">
    <citation type="submission" date="2020-09" db="EMBL/GenBank/DDBJ databases">
        <title>Characterization of Treponema spp. from bovine digital dermatitis in Korea.</title>
        <authorList>
            <person name="Espiritu H.M."/>
            <person name="Cho Y.I."/>
            <person name="Mamuad L."/>
        </authorList>
    </citation>
    <scope>NUCLEOTIDE SEQUENCE [LARGE SCALE GENOMIC DNA]</scope>
    <source>
        <strain evidence="1 2">KS1</strain>
    </source>
</reference>
<sequence length="234" mass="26672">MIIHNVMEDIVFNEVNKMFDEAEKNNEKWLTCSCMQCRLDTICYVLNRVKPRYIKSGRGLAHFLKFGGSEKNQIMADITALVIEGMHRVLSTRRPHEEIITAKSENTPVFNFPTISGKILNGSNFKPMDNVTVTLKLDNDIVPQINILWDNPYTISDKTPGTFTFCPKSIPAIEEGITKQFVFSITAEKEGFESSKISFNMELTSEGQEKSPLESSFFYDIKDLFLFAESDENI</sequence>
<dbReference type="AlphaFoldDB" id="A0A7S6WP97"/>
<dbReference type="InterPro" id="IPR019657">
    <property type="entry name" value="ComFB"/>
</dbReference>
<organism evidence="1 2">
    <name type="scientific">Treponema pedis</name>
    <dbReference type="NCBI Taxonomy" id="409322"/>
    <lineage>
        <taxon>Bacteria</taxon>
        <taxon>Pseudomonadati</taxon>
        <taxon>Spirochaetota</taxon>
        <taxon>Spirochaetia</taxon>
        <taxon>Spirochaetales</taxon>
        <taxon>Treponemataceae</taxon>
        <taxon>Treponema</taxon>
    </lineage>
</organism>
<evidence type="ECO:0000313" key="2">
    <source>
        <dbReference type="Proteomes" id="UP000593915"/>
    </source>
</evidence>
<dbReference type="Pfam" id="PF10719">
    <property type="entry name" value="ComFB"/>
    <property type="match status" value="1"/>
</dbReference>
<dbReference type="RefSeq" id="WP_024465177.1">
    <property type="nucleotide sequence ID" value="NZ_CP045670.1"/>
</dbReference>